<dbReference type="SUPFAM" id="SSF143011">
    <property type="entry name" value="RelE-like"/>
    <property type="match status" value="1"/>
</dbReference>
<dbReference type="PANTHER" id="PTHR35601">
    <property type="entry name" value="TOXIN RELE"/>
    <property type="match status" value="1"/>
</dbReference>
<dbReference type="Pfam" id="PF05016">
    <property type="entry name" value="ParE_toxin"/>
    <property type="match status" value="1"/>
</dbReference>
<protein>
    <submittedName>
        <fullName evidence="3">Type II toxin-antitoxin system RelE/ParE family toxin</fullName>
    </submittedName>
</protein>
<organism evidence="3 4">
    <name type="scientific">Rossellomorea vietnamensis</name>
    <dbReference type="NCBI Taxonomy" id="218284"/>
    <lineage>
        <taxon>Bacteria</taxon>
        <taxon>Bacillati</taxon>
        <taxon>Bacillota</taxon>
        <taxon>Bacilli</taxon>
        <taxon>Bacillales</taxon>
        <taxon>Bacillaceae</taxon>
        <taxon>Rossellomorea</taxon>
    </lineage>
</organism>
<gene>
    <name evidence="3" type="ORF">FZC78_10655</name>
</gene>
<sequence>MSLTYQLTLSREAIKYLKKQERSVVLRISQVLNGLLIQPPIGDIKPLKGKKGQLRWRTGPYRTIFEIDHNEKIIYILTIDNRGDVYK</sequence>
<dbReference type="EMBL" id="VTEI01000004">
    <property type="protein sequence ID" value="TYS17073.1"/>
    <property type="molecule type" value="Genomic_DNA"/>
</dbReference>
<dbReference type="Gene3D" id="3.30.2310.20">
    <property type="entry name" value="RelE-like"/>
    <property type="match status" value="1"/>
</dbReference>
<dbReference type="AlphaFoldDB" id="A0A5D4NRW3"/>
<keyword evidence="2" id="KW-1277">Toxin-antitoxin system</keyword>
<evidence type="ECO:0000256" key="2">
    <source>
        <dbReference type="ARBA" id="ARBA00022649"/>
    </source>
</evidence>
<comment type="caution">
    <text evidence="3">The sequence shown here is derived from an EMBL/GenBank/DDBJ whole genome shotgun (WGS) entry which is preliminary data.</text>
</comment>
<evidence type="ECO:0000313" key="4">
    <source>
        <dbReference type="Proteomes" id="UP000322267"/>
    </source>
</evidence>
<comment type="similarity">
    <text evidence="1">Belongs to the RelE toxin family.</text>
</comment>
<dbReference type="Proteomes" id="UP000322267">
    <property type="component" value="Unassembled WGS sequence"/>
</dbReference>
<evidence type="ECO:0000313" key="3">
    <source>
        <dbReference type="EMBL" id="TYS17073.1"/>
    </source>
</evidence>
<reference evidence="3 4" key="1">
    <citation type="submission" date="2019-08" db="EMBL/GenBank/DDBJ databases">
        <title>Bacillus genomes from the desert of Cuatro Cienegas, Coahuila.</title>
        <authorList>
            <person name="Olmedo-Alvarez G."/>
        </authorList>
    </citation>
    <scope>NUCLEOTIDE SEQUENCE [LARGE SCALE GENOMIC DNA]</scope>
    <source>
        <strain evidence="3 4">CH34_1T</strain>
    </source>
</reference>
<accession>A0A5D4NRW3</accession>
<evidence type="ECO:0000256" key="1">
    <source>
        <dbReference type="ARBA" id="ARBA00006226"/>
    </source>
</evidence>
<dbReference type="InterPro" id="IPR007712">
    <property type="entry name" value="RelE/ParE_toxin"/>
</dbReference>
<dbReference type="OrthoDB" id="9805098at2"/>
<dbReference type="RefSeq" id="WP_148939688.1">
    <property type="nucleotide sequence ID" value="NZ_VTEI01000004.1"/>
</dbReference>
<dbReference type="InterPro" id="IPR035093">
    <property type="entry name" value="RelE/ParE_toxin_dom_sf"/>
</dbReference>
<name>A0A5D4NRW3_9BACI</name>
<proteinExistence type="inferred from homology"/>
<dbReference type="PANTHER" id="PTHR35601:SF1">
    <property type="entry name" value="TOXIN RELE"/>
    <property type="match status" value="1"/>
</dbReference>